<name>A0A836L960_9TRYP</name>
<gene>
    <name evidence="1" type="ORF">JKF63_03255</name>
</gene>
<sequence>MNTIHIVSCQSEQCMRSQHFSTQLTLTLCCRVGCDEVGVHPREGREFILTCLAPVFTLISDRTRPKVQERIGLSGGMWWLVALQCRVVYAGVCTPAST</sequence>
<accession>A0A836L960</accession>
<organism evidence="1 2">
    <name type="scientific">Porcisia hertigi</name>
    <dbReference type="NCBI Taxonomy" id="2761500"/>
    <lineage>
        <taxon>Eukaryota</taxon>
        <taxon>Discoba</taxon>
        <taxon>Euglenozoa</taxon>
        <taxon>Kinetoplastea</taxon>
        <taxon>Metakinetoplastina</taxon>
        <taxon>Trypanosomatida</taxon>
        <taxon>Trypanosomatidae</taxon>
        <taxon>Leishmaniinae</taxon>
        <taxon>Porcisia</taxon>
    </lineage>
</organism>
<proteinExistence type="predicted"/>
<evidence type="ECO:0000313" key="1">
    <source>
        <dbReference type="EMBL" id="KAG5501442.1"/>
    </source>
</evidence>
<dbReference type="Proteomes" id="UP000674318">
    <property type="component" value="Unassembled WGS sequence"/>
</dbReference>
<dbReference type="KEGG" id="phet:94289352"/>
<dbReference type="RefSeq" id="XP_067756065.1">
    <property type="nucleotide sequence ID" value="XM_067899275.1"/>
</dbReference>
<dbReference type="EMBL" id="JAFJZO010000027">
    <property type="protein sequence ID" value="KAG5501442.1"/>
    <property type="molecule type" value="Genomic_DNA"/>
</dbReference>
<reference evidence="1 2" key="1">
    <citation type="submission" date="2021-02" db="EMBL/GenBank/DDBJ databases">
        <title>Porcisia hertigi Genome sequencing and assembly.</title>
        <authorList>
            <person name="Almutairi H."/>
            <person name="Gatherer D."/>
        </authorList>
    </citation>
    <scope>NUCLEOTIDE SEQUENCE [LARGE SCALE GENOMIC DNA]</scope>
    <source>
        <strain evidence="1 2">C119</strain>
    </source>
</reference>
<evidence type="ECO:0000313" key="2">
    <source>
        <dbReference type="Proteomes" id="UP000674318"/>
    </source>
</evidence>
<protein>
    <submittedName>
        <fullName evidence="1">Uncharacterized protein</fullName>
    </submittedName>
</protein>
<dbReference type="GeneID" id="94289352"/>
<dbReference type="AlphaFoldDB" id="A0A836L960"/>
<comment type="caution">
    <text evidence="1">The sequence shown here is derived from an EMBL/GenBank/DDBJ whole genome shotgun (WGS) entry which is preliminary data.</text>
</comment>
<keyword evidence="2" id="KW-1185">Reference proteome</keyword>